<dbReference type="CDD" id="cd00483">
    <property type="entry name" value="HPPK"/>
    <property type="match status" value="1"/>
</dbReference>
<organism evidence="14 16">
    <name type="scientific">Acetobacter cerevisiae</name>
    <dbReference type="NCBI Taxonomy" id="178900"/>
    <lineage>
        <taxon>Bacteria</taxon>
        <taxon>Pseudomonadati</taxon>
        <taxon>Pseudomonadota</taxon>
        <taxon>Alphaproteobacteria</taxon>
        <taxon>Acetobacterales</taxon>
        <taxon>Acetobacteraceae</taxon>
        <taxon>Acetobacter</taxon>
    </lineage>
</organism>
<dbReference type="NCBIfam" id="TIGR01498">
    <property type="entry name" value="folK"/>
    <property type="match status" value="1"/>
</dbReference>
<evidence type="ECO:0000259" key="13">
    <source>
        <dbReference type="Pfam" id="PF01288"/>
    </source>
</evidence>
<comment type="similarity">
    <text evidence="2">Belongs to the HPPK family.</text>
</comment>
<dbReference type="AlphaFoldDB" id="A0A149Q6C1"/>
<keyword evidence="5 15" id="KW-0808">Transferase</keyword>
<evidence type="ECO:0000256" key="1">
    <source>
        <dbReference type="ARBA" id="ARBA00005051"/>
    </source>
</evidence>
<keyword evidence="8" id="KW-0067">ATP-binding</keyword>
<dbReference type="GO" id="GO:0046656">
    <property type="term" value="P:folic acid biosynthetic process"/>
    <property type="evidence" value="ECO:0007669"/>
    <property type="project" value="UniProtKB-KW"/>
</dbReference>
<evidence type="ECO:0000313" key="16">
    <source>
        <dbReference type="Proteomes" id="UP000075473"/>
    </source>
</evidence>
<feature type="domain" description="7,8-dihydro-6-hydroxymethylpterin-pyrophosphokinase" evidence="13">
    <location>
        <begin position="19"/>
        <end position="150"/>
    </location>
</feature>
<keyword evidence="7 14" id="KW-0418">Kinase</keyword>
<dbReference type="GO" id="GO:0046654">
    <property type="term" value="P:tetrahydrofolate biosynthetic process"/>
    <property type="evidence" value="ECO:0007669"/>
    <property type="project" value="UniProtKB-UniPathway"/>
</dbReference>
<dbReference type="UniPathway" id="UPA00077">
    <property type="reaction ID" value="UER00155"/>
</dbReference>
<evidence type="ECO:0000256" key="3">
    <source>
        <dbReference type="ARBA" id="ARBA00013253"/>
    </source>
</evidence>
<evidence type="ECO:0000256" key="4">
    <source>
        <dbReference type="ARBA" id="ARBA00016218"/>
    </source>
</evidence>
<proteinExistence type="inferred from homology"/>
<evidence type="ECO:0000256" key="6">
    <source>
        <dbReference type="ARBA" id="ARBA00022741"/>
    </source>
</evidence>
<evidence type="ECO:0000256" key="7">
    <source>
        <dbReference type="ARBA" id="ARBA00022777"/>
    </source>
</evidence>
<keyword evidence="9" id="KW-0289">Folate biosynthesis</keyword>
<comment type="function">
    <text evidence="10">Catalyzes the transfer of pyrophosphate from adenosine triphosphate (ATP) to 6-hydroxymethyl-7,8-dihydropterin, an enzymatic step in folate biosynthesis pathway.</text>
</comment>
<evidence type="ECO:0000256" key="10">
    <source>
        <dbReference type="ARBA" id="ARBA00029409"/>
    </source>
</evidence>
<dbReference type="InterPro" id="IPR000550">
    <property type="entry name" value="Hppk"/>
</dbReference>
<protein>
    <recommendedName>
        <fullName evidence="4">2-amino-4-hydroxy-6-hydroxymethyldihydropteridine pyrophosphokinase</fullName>
        <ecNumber evidence="3">2.7.6.3</ecNumber>
    </recommendedName>
    <alternativeName>
        <fullName evidence="11">6-hydroxymethyl-7,8-dihydropterin pyrophosphokinase</fullName>
    </alternativeName>
    <alternativeName>
        <fullName evidence="12">7,8-dihydro-6-hydroxymethylpterin-pyrophosphokinase</fullName>
    </alternativeName>
</protein>
<evidence type="ECO:0000256" key="12">
    <source>
        <dbReference type="ARBA" id="ARBA00033413"/>
    </source>
</evidence>
<name>A0A149Q6C1_9PROT</name>
<dbReference type="PATRIC" id="fig|178900.5.peg.1193"/>
<dbReference type="EMBL" id="JAMYZR010000008">
    <property type="protein sequence ID" value="MCP1245846.1"/>
    <property type="molecule type" value="Genomic_DNA"/>
</dbReference>
<evidence type="ECO:0000256" key="2">
    <source>
        <dbReference type="ARBA" id="ARBA00005810"/>
    </source>
</evidence>
<dbReference type="PANTHER" id="PTHR43071:SF1">
    <property type="entry name" value="2-AMINO-4-HYDROXY-6-HYDROXYMETHYLDIHYDROPTERIDINE PYROPHOSPHOKINASE"/>
    <property type="match status" value="1"/>
</dbReference>
<dbReference type="Proteomes" id="UP001523543">
    <property type="component" value="Unassembled WGS sequence"/>
</dbReference>
<accession>A0A149Q6C1</accession>
<dbReference type="RefSeq" id="WP_062250248.1">
    <property type="nucleotide sequence ID" value="NZ_JAMYZR010000008.1"/>
</dbReference>
<dbReference type="Proteomes" id="UP000075473">
    <property type="component" value="Unassembled WGS sequence"/>
</dbReference>
<sequence>MAFISGLTKTPDEPETVLIAIGANLPYAGQVARETCQRVVAALQDVPGLCIEAVSAWYESAPVPPSGQPPYINGVVRGVARIGPEALLHALQTIETRFGRERSIPNAARTLDLDLITYGSLCQNDSHLTLPHPRAHERAFVLLPIQDVAPEWVHPSSGKTLADMVPDVAEQEIRRIQE</sequence>
<keyword evidence="17" id="KW-1185">Reference proteome</keyword>
<evidence type="ECO:0000313" key="14">
    <source>
        <dbReference type="EMBL" id="KXU92901.1"/>
    </source>
</evidence>
<gene>
    <name evidence="15" type="primary">folK</name>
    <name evidence="14" type="ORF">AD928_09960</name>
    <name evidence="15" type="ORF">NKW54_07820</name>
</gene>
<evidence type="ECO:0000256" key="11">
    <source>
        <dbReference type="ARBA" id="ARBA00029766"/>
    </source>
</evidence>
<evidence type="ECO:0000313" key="17">
    <source>
        <dbReference type="Proteomes" id="UP001523543"/>
    </source>
</evidence>
<comment type="caution">
    <text evidence="14">The sequence shown here is derived from an EMBL/GenBank/DDBJ whole genome shotgun (WGS) entry which is preliminary data.</text>
</comment>
<dbReference type="EMBL" id="LHZA01000151">
    <property type="protein sequence ID" value="KXU92901.1"/>
    <property type="molecule type" value="Genomic_DNA"/>
</dbReference>
<dbReference type="EC" id="2.7.6.3" evidence="3"/>
<dbReference type="InterPro" id="IPR035907">
    <property type="entry name" value="Hppk_sf"/>
</dbReference>
<evidence type="ECO:0000313" key="15">
    <source>
        <dbReference type="EMBL" id="MCP1245846.1"/>
    </source>
</evidence>
<dbReference type="GO" id="GO:0016301">
    <property type="term" value="F:kinase activity"/>
    <property type="evidence" value="ECO:0007669"/>
    <property type="project" value="UniProtKB-KW"/>
</dbReference>
<reference evidence="15 17" key="2">
    <citation type="submission" date="2022-06" db="EMBL/GenBank/DDBJ databases">
        <title>Acetobacer genomes from food samples.</title>
        <authorList>
            <person name="Sombolestani A."/>
        </authorList>
    </citation>
    <scope>NUCLEOTIDE SEQUENCE [LARGE SCALE GENOMIC DNA]</scope>
    <source>
        <strain evidence="15 17">R-83281</strain>
    </source>
</reference>
<evidence type="ECO:0000256" key="9">
    <source>
        <dbReference type="ARBA" id="ARBA00022909"/>
    </source>
</evidence>
<reference evidence="14 16" key="1">
    <citation type="submission" date="2015-06" db="EMBL/GenBank/DDBJ databases">
        <title>Improved classification and identification of acetic acid bacteria using matrix-assisted laser desorption/ionization time-of-flight mass spectrometry; Gluconobacter nephelii and Gluconobacter uchimurae are later heterotypic synonyms of Gluconobacter japonicus and Gluconobacter oxydans, respectively.</title>
        <authorList>
            <person name="Li L."/>
            <person name="Cleenwerck I."/>
            <person name="De Vuyst L."/>
            <person name="Vandamme P."/>
        </authorList>
    </citation>
    <scope>NUCLEOTIDE SEQUENCE [LARGE SCALE GENOMIC DNA]</scope>
    <source>
        <strain evidence="14 16">LMG 1625</strain>
    </source>
</reference>
<dbReference type="GO" id="GO:0003848">
    <property type="term" value="F:2-amino-4-hydroxy-6-hydroxymethyldihydropteridine diphosphokinase activity"/>
    <property type="evidence" value="ECO:0007669"/>
    <property type="project" value="UniProtKB-EC"/>
</dbReference>
<dbReference type="PANTHER" id="PTHR43071">
    <property type="entry name" value="2-AMINO-4-HYDROXY-6-HYDROXYMETHYLDIHYDROPTERIDINE PYROPHOSPHOKINASE"/>
    <property type="match status" value="1"/>
</dbReference>
<evidence type="ECO:0000256" key="5">
    <source>
        <dbReference type="ARBA" id="ARBA00022679"/>
    </source>
</evidence>
<comment type="pathway">
    <text evidence="1">Cofactor biosynthesis; tetrahydrofolate biosynthesis; 2-amino-4-hydroxy-6-hydroxymethyl-7,8-dihydropteridine diphosphate from 7,8-dihydroneopterin triphosphate: step 4/4.</text>
</comment>
<dbReference type="SUPFAM" id="SSF55083">
    <property type="entry name" value="6-hydroxymethyl-7,8-dihydropterin pyrophosphokinase, HPPK"/>
    <property type="match status" value="1"/>
</dbReference>
<evidence type="ECO:0000256" key="8">
    <source>
        <dbReference type="ARBA" id="ARBA00022840"/>
    </source>
</evidence>
<keyword evidence="6" id="KW-0547">Nucleotide-binding</keyword>
<dbReference type="Pfam" id="PF01288">
    <property type="entry name" value="HPPK"/>
    <property type="match status" value="1"/>
</dbReference>
<dbReference type="GO" id="GO:0005524">
    <property type="term" value="F:ATP binding"/>
    <property type="evidence" value="ECO:0007669"/>
    <property type="project" value="UniProtKB-KW"/>
</dbReference>
<dbReference type="Gene3D" id="3.30.70.560">
    <property type="entry name" value="7,8-Dihydro-6-hydroxymethylpterin-pyrophosphokinase HPPK"/>
    <property type="match status" value="1"/>
</dbReference>